<dbReference type="InterPro" id="IPR005094">
    <property type="entry name" value="Endonuclease_MobA/VirD2"/>
</dbReference>
<name>A0A347U812_9BACT</name>
<feature type="domain" description="MobA/VirD2-like nuclease" evidence="1">
    <location>
        <begin position="37"/>
        <end position="143"/>
    </location>
</feature>
<organism evidence="3 5">
    <name type="scientific">Arcobacter ellisii</name>
    <dbReference type="NCBI Taxonomy" id="913109"/>
    <lineage>
        <taxon>Bacteria</taxon>
        <taxon>Pseudomonadati</taxon>
        <taxon>Campylobacterota</taxon>
        <taxon>Epsilonproteobacteria</taxon>
        <taxon>Campylobacterales</taxon>
        <taxon>Arcobacteraceae</taxon>
        <taxon>Arcobacter</taxon>
    </lineage>
</organism>
<evidence type="ECO:0000313" key="4">
    <source>
        <dbReference type="Proteomes" id="UP000262582"/>
    </source>
</evidence>
<dbReference type="RefSeq" id="WP_118917186.1">
    <property type="nucleotide sequence ID" value="NZ_CP032097.1"/>
</dbReference>
<gene>
    <name evidence="2" type="ORF">AELL_1327</name>
    <name evidence="3" type="ORF">CP962_08170</name>
</gene>
<keyword evidence="4" id="KW-1185">Reference proteome</keyword>
<dbReference type="KEGG" id="aell:AELL_1327"/>
<dbReference type="OrthoDB" id="5351104at2"/>
<evidence type="ECO:0000313" key="3">
    <source>
        <dbReference type="EMBL" id="RXI30314.1"/>
    </source>
</evidence>
<reference evidence="2 4" key="2">
    <citation type="submission" date="2018-08" db="EMBL/GenBank/DDBJ databases">
        <title>Complete genome of the Arcobacter ellisii type strain LMG 26155.</title>
        <authorList>
            <person name="Miller W.G."/>
            <person name="Yee E."/>
            <person name="Bono J.L."/>
        </authorList>
    </citation>
    <scope>NUCLEOTIDE SEQUENCE [LARGE SCALE GENOMIC DNA]</scope>
    <source>
        <strain evidence="2 4">LMG 26155</strain>
    </source>
</reference>
<evidence type="ECO:0000259" key="1">
    <source>
        <dbReference type="Pfam" id="PF03432"/>
    </source>
</evidence>
<dbReference type="Proteomes" id="UP000262582">
    <property type="component" value="Chromosome"/>
</dbReference>
<dbReference type="EMBL" id="CP032097">
    <property type="protein sequence ID" value="AXX94990.1"/>
    <property type="molecule type" value="Genomic_DNA"/>
</dbReference>
<protein>
    <recommendedName>
        <fullName evidence="1">MobA/VirD2-like nuclease domain-containing protein</fullName>
    </recommendedName>
</protein>
<dbReference type="Pfam" id="PF03432">
    <property type="entry name" value="Relaxase"/>
    <property type="match status" value="1"/>
</dbReference>
<reference evidence="3 5" key="1">
    <citation type="submission" date="2017-09" db="EMBL/GenBank/DDBJ databases">
        <title>Genomics of the genus Arcobacter.</title>
        <authorList>
            <person name="Perez-Cataluna A."/>
            <person name="Figueras M.J."/>
            <person name="Salas-Masso N."/>
        </authorList>
    </citation>
    <scope>NUCLEOTIDE SEQUENCE [LARGE SCALE GENOMIC DNA]</scope>
    <source>
        <strain evidence="3 5">CECT 7837</strain>
    </source>
</reference>
<proteinExistence type="predicted"/>
<accession>A0A347U812</accession>
<dbReference type="Proteomes" id="UP000290588">
    <property type="component" value="Unassembled WGS sequence"/>
</dbReference>
<evidence type="ECO:0000313" key="2">
    <source>
        <dbReference type="EMBL" id="AXX94990.1"/>
    </source>
</evidence>
<dbReference type="EMBL" id="NXIG01000007">
    <property type="protein sequence ID" value="RXI30314.1"/>
    <property type="molecule type" value="Genomic_DNA"/>
</dbReference>
<sequence>MVITVNSGSGSLADYLVNGNNNKRDKEKVFILDGDLNLTKQISQNTKYKDKHFHIIVSLKNKYDNETATSIYEDFKEELLNAYRDDEVNISAVLHQDTNNTHFHCMIPKKNLLTNTKLDLYFDKRDRKRFELIRDYLDTKYNLQSPTNKNLKPIDKTNAITKNWKIDTSSIKTKKDKSQFEQELLNQINSNLHHFKTHTELLDYLKENINIEKFGYDYKNDKFYATIKHDSGSKQRVFSPLFNTGDLKYTLNENNEKIYEKFDFENYLYSSKKIDINSTNKLLKLRAKLDIENEKYKTHIEKRLTNSRQKALKKINNIETSISNEIIPISLEIDKNKVEPYPSFISQNKQFFKDLKLLIKSDISKIATKFFNFNELQRGKDFSLIKDSKNKNTFLIYKDKNHNYRYKNIFSKIEGDAIDFLLEAFYVPILTPLILKPIMKMVKDLKNIMGIISENLLNEILESLSKKLDTKKEVKKEKEPLFTPIFDLSPSRDLKPY</sequence>
<dbReference type="AlphaFoldDB" id="A0A347U812"/>
<evidence type="ECO:0000313" key="5">
    <source>
        <dbReference type="Proteomes" id="UP000290588"/>
    </source>
</evidence>